<name>A0A512C750_9BACT</name>
<evidence type="ECO:0000313" key="2">
    <source>
        <dbReference type="EMBL" id="GEO20036.1"/>
    </source>
</evidence>
<reference evidence="2 3" key="1">
    <citation type="submission" date="2019-07" db="EMBL/GenBank/DDBJ databases">
        <title>Whole genome shotgun sequence of Cyclobacterium qasimii NBRC 106168.</title>
        <authorList>
            <person name="Hosoyama A."/>
            <person name="Uohara A."/>
            <person name="Ohji S."/>
            <person name="Ichikawa N."/>
        </authorList>
    </citation>
    <scope>NUCLEOTIDE SEQUENCE [LARGE SCALE GENOMIC DNA]</scope>
    <source>
        <strain evidence="2 3">NBRC 106168</strain>
    </source>
</reference>
<gene>
    <name evidence="2" type="ORF">CQA01_05700</name>
</gene>
<organism evidence="2 3">
    <name type="scientific">Cyclobacterium qasimii</name>
    <dbReference type="NCBI Taxonomy" id="1350429"/>
    <lineage>
        <taxon>Bacteria</taxon>
        <taxon>Pseudomonadati</taxon>
        <taxon>Bacteroidota</taxon>
        <taxon>Cytophagia</taxon>
        <taxon>Cytophagales</taxon>
        <taxon>Cyclobacteriaceae</taxon>
        <taxon>Cyclobacterium</taxon>
    </lineage>
</organism>
<protein>
    <submittedName>
        <fullName evidence="2">Amidohydrolase</fullName>
    </submittedName>
</protein>
<dbReference type="InterPro" id="IPR051781">
    <property type="entry name" value="Metallo-dep_Hydrolase"/>
</dbReference>
<accession>A0A512C750</accession>
<dbReference type="PANTHER" id="PTHR43135:SF3">
    <property type="entry name" value="ALPHA-D-RIBOSE 1-METHYLPHOSPHONATE 5-TRIPHOSPHATE DIPHOSPHATASE"/>
    <property type="match status" value="1"/>
</dbReference>
<dbReference type="PANTHER" id="PTHR43135">
    <property type="entry name" value="ALPHA-D-RIBOSE 1-METHYLPHOSPHONATE 5-TRIPHOSPHATE DIPHOSPHATASE"/>
    <property type="match status" value="1"/>
</dbReference>
<evidence type="ECO:0000259" key="1">
    <source>
        <dbReference type="Pfam" id="PF01979"/>
    </source>
</evidence>
<proteinExistence type="predicted"/>
<sequence length="518" mass="57729">MTYIDILSLTMGNTPNVANLTVVVEVIAKEKDNQMKYLKPVFFILIVILSGCQNSEVKFEDAFCIENITTIDADNGLKPNQTLIIKEGKIHQITPSQELQLSKENTIIDGTGKFLIPGLWDAHVHFAYMEELAPRMFDLFLAYGITSVRDTGGEIGFVNTWKQKSLANPTSTPRVMIAGPLLDGTPNVYDGSDPGHPALSVGLNTLEDVKEQINKLEIQGVDFLKAYEMLSPEQFALIAKLGKEKGLKVTGHVPLSMDVISASNAGLNSMEHLRNLELSCASNAEELLQQRQESLRSGKDMKGAALRSKIHQDQREIAIDNYDENKAQEVLNVLAANDTWQIPTLTLNTASTKLPFAEMDFKESFKFLPKTVEDDWNQGIDKLSNRDISAANIKRTEWTLNITEKMHKSGINIMAGTDCPIFYLTPGRSLHQELVLLVEAGLTPLEALRTATLNPAKYFNLEDELGTIEEGKWADLVILNANPLEDIKNTTRIDGVIKQGNYFDSHKLDQKLKRLDEE</sequence>
<dbReference type="InterPro" id="IPR011059">
    <property type="entry name" value="Metal-dep_hydrolase_composite"/>
</dbReference>
<dbReference type="Gene3D" id="2.30.40.10">
    <property type="entry name" value="Urease, subunit C, domain 1"/>
    <property type="match status" value="1"/>
</dbReference>
<dbReference type="Gene3D" id="3.20.20.140">
    <property type="entry name" value="Metal-dependent hydrolases"/>
    <property type="match status" value="1"/>
</dbReference>
<dbReference type="SUPFAM" id="SSF51338">
    <property type="entry name" value="Composite domain of metallo-dependent hydrolases"/>
    <property type="match status" value="1"/>
</dbReference>
<dbReference type="InterPro" id="IPR032466">
    <property type="entry name" value="Metal_Hydrolase"/>
</dbReference>
<dbReference type="EMBL" id="BJYV01000001">
    <property type="protein sequence ID" value="GEO20036.1"/>
    <property type="molecule type" value="Genomic_DNA"/>
</dbReference>
<feature type="domain" description="Amidohydrolase-related" evidence="1">
    <location>
        <begin position="114"/>
        <end position="501"/>
    </location>
</feature>
<keyword evidence="2" id="KW-0378">Hydrolase</keyword>
<evidence type="ECO:0000313" key="3">
    <source>
        <dbReference type="Proteomes" id="UP000321301"/>
    </source>
</evidence>
<dbReference type="GO" id="GO:0016810">
    <property type="term" value="F:hydrolase activity, acting on carbon-nitrogen (but not peptide) bonds"/>
    <property type="evidence" value="ECO:0007669"/>
    <property type="project" value="InterPro"/>
</dbReference>
<keyword evidence="3" id="KW-1185">Reference proteome</keyword>
<dbReference type="Pfam" id="PF01979">
    <property type="entry name" value="Amidohydro_1"/>
    <property type="match status" value="1"/>
</dbReference>
<dbReference type="AlphaFoldDB" id="A0A512C750"/>
<dbReference type="Proteomes" id="UP000321301">
    <property type="component" value="Unassembled WGS sequence"/>
</dbReference>
<dbReference type="InterPro" id="IPR006680">
    <property type="entry name" value="Amidohydro-rel"/>
</dbReference>
<comment type="caution">
    <text evidence="2">The sequence shown here is derived from an EMBL/GenBank/DDBJ whole genome shotgun (WGS) entry which is preliminary data.</text>
</comment>
<dbReference type="SUPFAM" id="SSF51556">
    <property type="entry name" value="Metallo-dependent hydrolases"/>
    <property type="match status" value="1"/>
</dbReference>